<feature type="compositionally biased region" description="Polar residues" evidence="1">
    <location>
        <begin position="10"/>
        <end position="25"/>
    </location>
</feature>
<name>F6XWB9_CIOIN</name>
<sequence>MVHVRPLSEGLSSSETATRYSSNVKSGKGPSDFPARTR</sequence>
<evidence type="ECO:0000313" key="3">
    <source>
        <dbReference type="Proteomes" id="UP000008144"/>
    </source>
</evidence>
<proteinExistence type="predicted"/>
<dbReference type="AlphaFoldDB" id="F6XWB9"/>
<reference evidence="2" key="3">
    <citation type="submission" date="2025-08" db="UniProtKB">
        <authorList>
            <consortium name="Ensembl"/>
        </authorList>
    </citation>
    <scope>IDENTIFICATION</scope>
</reference>
<dbReference type="EMBL" id="EAAA01001669">
    <property type="status" value="NOT_ANNOTATED_CDS"/>
    <property type="molecule type" value="Genomic_DNA"/>
</dbReference>
<reference evidence="3" key="1">
    <citation type="journal article" date="2002" name="Science">
        <title>The draft genome of Ciona intestinalis: insights into chordate and vertebrate origins.</title>
        <authorList>
            <person name="Dehal P."/>
            <person name="Satou Y."/>
            <person name="Campbell R.K."/>
            <person name="Chapman J."/>
            <person name="Degnan B."/>
            <person name="De Tomaso A."/>
            <person name="Davidson B."/>
            <person name="Di Gregorio A."/>
            <person name="Gelpke M."/>
            <person name="Goodstein D.M."/>
            <person name="Harafuji N."/>
            <person name="Hastings K.E."/>
            <person name="Ho I."/>
            <person name="Hotta K."/>
            <person name="Huang W."/>
            <person name="Kawashima T."/>
            <person name="Lemaire P."/>
            <person name="Martinez D."/>
            <person name="Meinertzhagen I.A."/>
            <person name="Necula S."/>
            <person name="Nonaka M."/>
            <person name="Putnam N."/>
            <person name="Rash S."/>
            <person name="Saiga H."/>
            <person name="Satake M."/>
            <person name="Terry A."/>
            <person name="Yamada L."/>
            <person name="Wang H.G."/>
            <person name="Awazu S."/>
            <person name="Azumi K."/>
            <person name="Boore J."/>
            <person name="Branno M."/>
            <person name="Chin-Bow S."/>
            <person name="DeSantis R."/>
            <person name="Doyle S."/>
            <person name="Francino P."/>
            <person name="Keys D.N."/>
            <person name="Haga S."/>
            <person name="Hayashi H."/>
            <person name="Hino K."/>
            <person name="Imai K.S."/>
            <person name="Inaba K."/>
            <person name="Kano S."/>
            <person name="Kobayashi K."/>
            <person name="Kobayashi M."/>
            <person name="Lee B.I."/>
            <person name="Makabe K.W."/>
            <person name="Manohar C."/>
            <person name="Matassi G."/>
            <person name="Medina M."/>
            <person name="Mochizuki Y."/>
            <person name="Mount S."/>
            <person name="Morishita T."/>
            <person name="Miura S."/>
            <person name="Nakayama A."/>
            <person name="Nishizaka S."/>
            <person name="Nomoto H."/>
            <person name="Ohta F."/>
            <person name="Oishi K."/>
            <person name="Rigoutsos I."/>
            <person name="Sano M."/>
            <person name="Sasaki A."/>
            <person name="Sasakura Y."/>
            <person name="Shoguchi E."/>
            <person name="Shin-i T."/>
            <person name="Spagnuolo A."/>
            <person name="Stainier D."/>
            <person name="Suzuki M.M."/>
            <person name="Tassy O."/>
            <person name="Takatori N."/>
            <person name="Tokuoka M."/>
            <person name="Yagi K."/>
            <person name="Yoshizaki F."/>
            <person name="Wada S."/>
            <person name="Zhang C."/>
            <person name="Hyatt P.D."/>
            <person name="Larimer F."/>
            <person name="Detter C."/>
            <person name="Doggett N."/>
            <person name="Glavina T."/>
            <person name="Hawkins T."/>
            <person name="Richardson P."/>
            <person name="Lucas S."/>
            <person name="Kohara Y."/>
            <person name="Levine M."/>
            <person name="Satoh N."/>
            <person name="Rokhsar D.S."/>
        </authorList>
    </citation>
    <scope>NUCLEOTIDE SEQUENCE [LARGE SCALE GENOMIC DNA]</scope>
</reference>
<organism evidence="2 3">
    <name type="scientific">Ciona intestinalis</name>
    <name type="common">Transparent sea squirt</name>
    <name type="synonym">Ascidia intestinalis</name>
    <dbReference type="NCBI Taxonomy" id="7719"/>
    <lineage>
        <taxon>Eukaryota</taxon>
        <taxon>Metazoa</taxon>
        <taxon>Chordata</taxon>
        <taxon>Tunicata</taxon>
        <taxon>Ascidiacea</taxon>
        <taxon>Phlebobranchia</taxon>
        <taxon>Cionidae</taxon>
        <taxon>Ciona</taxon>
    </lineage>
</organism>
<evidence type="ECO:0000256" key="1">
    <source>
        <dbReference type="SAM" id="MobiDB-lite"/>
    </source>
</evidence>
<dbReference type="Proteomes" id="UP000008144">
    <property type="component" value="Chromosome 3"/>
</dbReference>
<dbReference type="InParanoid" id="F6XWB9"/>
<protein>
    <submittedName>
        <fullName evidence="2">Uncharacterized protein</fullName>
    </submittedName>
</protein>
<keyword evidence="3" id="KW-1185">Reference proteome</keyword>
<evidence type="ECO:0000313" key="2">
    <source>
        <dbReference type="Ensembl" id="ENSCINP00000003387.2"/>
    </source>
</evidence>
<accession>F6XWB9</accession>
<dbReference type="Ensembl" id="ENSCINT00000003387.2">
    <property type="protein sequence ID" value="ENSCINP00000003387.2"/>
    <property type="gene ID" value="ENSCING00000001677.2"/>
</dbReference>
<feature type="region of interest" description="Disordered" evidence="1">
    <location>
        <begin position="1"/>
        <end position="38"/>
    </location>
</feature>
<reference evidence="2" key="2">
    <citation type="journal article" date="2008" name="Genome Biol.">
        <title>Improved genome assembly and evidence-based global gene model set for the chordate Ciona intestinalis: new insight into intron and operon populations.</title>
        <authorList>
            <person name="Satou Y."/>
            <person name="Mineta K."/>
            <person name="Ogasawara M."/>
            <person name="Sasakura Y."/>
            <person name="Shoguchi E."/>
            <person name="Ueno K."/>
            <person name="Yamada L."/>
            <person name="Matsumoto J."/>
            <person name="Wasserscheid J."/>
            <person name="Dewar K."/>
            <person name="Wiley G.B."/>
            <person name="Macmil S.L."/>
            <person name="Roe B.A."/>
            <person name="Zeller R.W."/>
            <person name="Hastings K.E."/>
            <person name="Lemaire P."/>
            <person name="Lindquist E."/>
            <person name="Endo T."/>
            <person name="Hotta K."/>
            <person name="Inaba K."/>
        </authorList>
    </citation>
    <scope>NUCLEOTIDE SEQUENCE [LARGE SCALE GENOMIC DNA]</scope>
    <source>
        <strain evidence="2">wild type</strain>
    </source>
</reference>
<reference evidence="2" key="4">
    <citation type="submission" date="2025-09" db="UniProtKB">
        <authorList>
            <consortium name="Ensembl"/>
        </authorList>
    </citation>
    <scope>IDENTIFICATION</scope>
</reference>
<dbReference type="HOGENOM" id="CLU_3337743_0_0_1"/>